<evidence type="ECO:0000256" key="2">
    <source>
        <dbReference type="SAM" id="Phobius"/>
    </source>
</evidence>
<dbReference type="AlphaFoldDB" id="A0A7W3JCJ5"/>
<feature type="compositionally biased region" description="Low complexity" evidence="1">
    <location>
        <begin position="329"/>
        <end position="355"/>
    </location>
</feature>
<feature type="compositionally biased region" description="Basic and acidic residues" evidence="1">
    <location>
        <begin position="362"/>
        <end position="373"/>
    </location>
</feature>
<evidence type="ECO:0000256" key="1">
    <source>
        <dbReference type="SAM" id="MobiDB-lite"/>
    </source>
</evidence>
<feature type="region of interest" description="Disordered" evidence="1">
    <location>
        <begin position="55"/>
        <end position="77"/>
    </location>
</feature>
<reference evidence="3 4" key="1">
    <citation type="submission" date="2020-07" db="EMBL/GenBank/DDBJ databases">
        <title>Sequencing the genomes of 1000 actinobacteria strains.</title>
        <authorList>
            <person name="Klenk H.-P."/>
        </authorList>
    </citation>
    <scope>NUCLEOTIDE SEQUENCE [LARGE SCALE GENOMIC DNA]</scope>
    <source>
        <strain evidence="3 4">DSM 44121</strain>
    </source>
</reference>
<protein>
    <submittedName>
        <fullName evidence="3">Uncharacterized protein</fullName>
    </submittedName>
</protein>
<keyword evidence="2" id="KW-1133">Transmembrane helix</keyword>
<feature type="transmembrane region" description="Helical" evidence="2">
    <location>
        <begin position="6"/>
        <end position="25"/>
    </location>
</feature>
<sequence>MESTAGLTAVALFVLWLGYWMPSMVRRRAELADARVPDRFSGGLRIVAMSGSARRGGAMVNDGNRRGSGQGVPRVAHPTPRQGLPLQIMVRGRPLTAERIRRVERRARRAARARRRFIVSIFLLVSSVVAWALVGFGQLHWGAAVATSAMLLFVLFLGRRAARAARRADARWQATVRAARQRATQARALANGGPYAPRNRAQVVGLATRGSDTQTQAIPRVGGKNVLDEILDGPEKPQVIEVSAEVVEESPAGGAGAAGVAGGAPTKVAEPQSGRAWDPVPVPLPTYVTKPKAPQRTPAALPAALGPSSASSAKGASAGGSGRAGGSGSASSASGPTTAAGAAGAATSGAAGSGADAVAEDELLRGEPPRMKSETLGQPLEEILARRRAAG</sequence>
<feature type="compositionally biased region" description="Gly residues" evidence="1">
    <location>
        <begin position="253"/>
        <end position="262"/>
    </location>
</feature>
<organism evidence="3 4">
    <name type="scientific">Promicromonospora sukumoe</name>
    <dbReference type="NCBI Taxonomy" id="88382"/>
    <lineage>
        <taxon>Bacteria</taxon>
        <taxon>Bacillati</taxon>
        <taxon>Actinomycetota</taxon>
        <taxon>Actinomycetes</taxon>
        <taxon>Micrococcales</taxon>
        <taxon>Promicromonosporaceae</taxon>
        <taxon>Promicromonospora</taxon>
    </lineage>
</organism>
<accession>A0A7W3JCJ5</accession>
<feature type="transmembrane region" description="Helical" evidence="2">
    <location>
        <begin position="140"/>
        <end position="158"/>
    </location>
</feature>
<keyword evidence="2" id="KW-0812">Transmembrane</keyword>
<feature type="compositionally biased region" description="Gly residues" evidence="1">
    <location>
        <begin position="317"/>
        <end position="328"/>
    </location>
</feature>
<evidence type="ECO:0000313" key="4">
    <source>
        <dbReference type="Proteomes" id="UP000540568"/>
    </source>
</evidence>
<keyword evidence="2" id="KW-0472">Membrane</keyword>
<dbReference type="EMBL" id="JACGWV010000002">
    <property type="protein sequence ID" value="MBA8810292.1"/>
    <property type="molecule type" value="Genomic_DNA"/>
</dbReference>
<keyword evidence="4" id="KW-1185">Reference proteome</keyword>
<feature type="transmembrane region" description="Helical" evidence="2">
    <location>
        <begin position="117"/>
        <end position="134"/>
    </location>
</feature>
<comment type="caution">
    <text evidence="3">The sequence shown here is derived from an EMBL/GenBank/DDBJ whole genome shotgun (WGS) entry which is preliminary data.</text>
</comment>
<name>A0A7W3JCJ5_9MICO</name>
<feature type="region of interest" description="Disordered" evidence="1">
    <location>
        <begin position="250"/>
        <end position="391"/>
    </location>
</feature>
<proteinExistence type="predicted"/>
<evidence type="ECO:0000313" key="3">
    <source>
        <dbReference type="EMBL" id="MBA8810292.1"/>
    </source>
</evidence>
<feature type="compositionally biased region" description="Low complexity" evidence="1">
    <location>
        <begin position="297"/>
        <end position="316"/>
    </location>
</feature>
<dbReference type="Proteomes" id="UP000540568">
    <property type="component" value="Unassembled WGS sequence"/>
</dbReference>
<gene>
    <name evidence="3" type="ORF">FHX71_004268</name>
</gene>
<dbReference type="RefSeq" id="WP_182619427.1">
    <property type="nucleotide sequence ID" value="NZ_BAAATF010000018.1"/>
</dbReference>